<evidence type="ECO:0000313" key="3">
    <source>
        <dbReference type="Proteomes" id="UP000664521"/>
    </source>
</evidence>
<evidence type="ECO:0000259" key="1">
    <source>
        <dbReference type="Pfam" id="PF06985"/>
    </source>
</evidence>
<protein>
    <recommendedName>
        <fullName evidence="1">Heterokaryon incompatibility domain-containing protein</fullName>
    </recommendedName>
</protein>
<feature type="domain" description="Heterokaryon incompatibility" evidence="1">
    <location>
        <begin position="178"/>
        <end position="335"/>
    </location>
</feature>
<evidence type="ECO:0000313" key="2">
    <source>
        <dbReference type="EMBL" id="CAF9916741.1"/>
    </source>
</evidence>
<dbReference type="OrthoDB" id="5428863at2759"/>
<dbReference type="AlphaFoldDB" id="A0A8H3F213"/>
<dbReference type="InterPro" id="IPR010730">
    <property type="entry name" value="HET"/>
</dbReference>
<keyword evidence="3" id="KW-1185">Reference proteome</keyword>
<dbReference type="Pfam" id="PF06985">
    <property type="entry name" value="HET"/>
    <property type="match status" value="1"/>
</dbReference>
<accession>A0A8H3F213</accession>
<dbReference type="Proteomes" id="UP000664521">
    <property type="component" value="Unassembled WGS sequence"/>
</dbReference>
<sequence length="751" mass="87096">MAEGFDNRIAPPSCDVCAKIFECFRAPVDDEFSLNMGKVASLLEGNCPHVEYFKNVKYMYGPVPDYEERELFLHRSGTGVYFGCSYSTEKCHFWCTSADMELVVKKKLPSHPGRILKLDPHWIDDEKVRRWISSCDEHHGKRCKVLPLFEEKDHIQPLYLVDTLQDCLVQGSEITAGYVALSYTWGKTEILRNKFELCQQLLQPGALTNGELARQIPPTIRDAFAVVRCLGQRYLWVDSLCIVQDDTDHLNWELSQMHRIYACASFTIIAVDGVDANHGLRGFRDITCPRTLQQEPVQLAASEQIMQNIESRRYGTSERWPFRDVYHGRAWTFQENLFSTRRLIFEKASVRWQCQSSEWHEELLPDSRVDDRFVAYSERWFHSAVPTLSNISDIIMDYNRKKLTFPEDAFSAFAGIQTMLHRVYPFGLIYGHPEFFFDIAINWYPITPVTRRIGSARSCVGRASDPLPSWSWLGWAGEIVLPYDREFGITPTGVNDIEGYSMPVTSWYAMKSPSSTDRRRINSVWHKYKSLTQDEAATLPTGWRREEYDMETGFHLRSGYMRYHFPRNVPKYCYKHSTFRDELQLHWYPVPTLEPHSDYPLQPQTAFLFAQTSRAFLHVGKVFGHEKELELPYPRRVQLLDGRSQFVGMLQLHNNDDMAEIEADVHPHRERLVELVATCKGYTGKIFDFELARASAEKSGNKSWVPQLKDCYFVLWIEWKDGVAYRRGSGAVTVEAWEVEMEEEPVDLILG</sequence>
<reference evidence="2" key="1">
    <citation type="submission" date="2021-03" db="EMBL/GenBank/DDBJ databases">
        <authorList>
            <person name="Tagirdzhanova G."/>
        </authorList>
    </citation>
    <scope>NUCLEOTIDE SEQUENCE</scope>
</reference>
<gene>
    <name evidence="2" type="ORF">HETSPECPRED_002997</name>
</gene>
<comment type="caution">
    <text evidence="2">The sequence shown here is derived from an EMBL/GenBank/DDBJ whole genome shotgun (WGS) entry which is preliminary data.</text>
</comment>
<proteinExistence type="predicted"/>
<organism evidence="2 3">
    <name type="scientific">Heterodermia speciosa</name>
    <dbReference type="NCBI Taxonomy" id="116794"/>
    <lineage>
        <taxon>Eukaryota</taxon>
        <taxon>Fungi</taxon>
        <taxon>Dikarya</taxon>
        <taxon>Ascomycota</taxon>
        <taxon>Pezizomycotina</taxon>
        <taxon>Lecanoromycetes</taxon>
        <taxon>OSLEUM clade</taxon>
        <taxon>Lecanoromycetidae</taxon>
        <taxon>Caliciales</taxon>
        <taxon>Physciaceae</taxon>
        <taxon>Heterodermia</taxon>
    </lineage>
</organism>
<dbReference type="EMBL" id="CAJPDS010000018">
    <property type="protein sequence ID" value="CAF9916741.1"/>
    <property type="molecule type" value="Genomic_DNA"/>
</dbReference>
<dbReference type="PANTHER" id="PTHR33112:SF1">
    <property type="entry name" value="HETEROKARYON INCOMPATIBILITY DOMAIN-CONTAINING PROTEIN"/>
    <property type="match status" value="1"/>
</dbReference>
<name>A0A8H3F213_9LECA</name>
<dbReference type="PANTHER" id="PTHR33112">
    <property type="entry name" value="DOMAIN PROTEIN, PUTATIVE-RELATED"/>
    <property type="match status" value="1"/>
</dbReference>